<dbReference type="Pfam" id="PF00126">
    <property type="entry name" value="HTH_1"/>
    <property type="match status" value="1"/>
</dbReference>
<gene>
    <name evidence="6" type="ORF">Y958_20175</name>
</gene>
<accession>A0A248JYJ6</accession>
<dbReference type="SUPFAM" id="SSF46785">
    <property type="entry name" value="Winged helix' DNA-binding domain"/>
    <property type="match status" value="1"/>
</dbReference>
<keyword evidence="2" id="KW-0805">Transcription regulation</keyword>
<dbReference type="InterPro" id="IPR050176">
    <property type="entry name" value="LTTR"/>
</dbReference>
<reference evidence="6 7" key="1">
    <citation type="submission" date="2017-06" db="EMBL/GenBank/DDBJ databases">
        <title>Complete genome sequence of Nitrospirillum amazonense strain CBAmC, an endophytic nitrogen-fixing and plant growth-promoting bacterium, isolated from sugarcane.</title>
        <authorList>
            <person name="Schwab S."/>
            <person name="dos Santos Teixeira K.R."/>
            <person name="Simoes Araujo J.L."/>
            <person name="Soares Vidal M."/>
            <person name="Borges de Freitas H.R."/>
            <person name="Rivello Crivelaro A.L."/>
            <person name="Bueno de Camargo Nunes A."/>
            <person name="dos Santos C.M."/>
            <person name="Palmeira da Silva Rosa D."/>
            <person name="da Silva Padilha D."/>
            <person name="da Silva E."/>
            <person name="Araujo Terra L."/>
            <person name="Soares Mendes V."/>
            <person name="Farinelli L."/>
            <person name="Magalhaes Cruz L."/>
            <person name="Baldani J.I."/>
        </authorList>
    </citation>
    <scope>NUCLEOTIDE SEQUENCE [LARGE SCALE GENOMIC DNA]</scope>
    <source>
        <strain evidence="6 7">CBAmC</strain>
    </source>
</reference>
<dbReference type="Pfam" id="PF03466">
    <property type="entry name" value="LysR_substrate"/>
    <property type="match status" value="1"/>
</dbReference>
<dbReference type="InterPro" id="IPR005119">
    <property type="entry name" value="LysR_subst-bd"/>
</dbReference>
<evidence type="ECO:0000256" key="1">
    <source>
        <dbReference type="ARBA" id="ARBA00009437"/>
    </source>
</evidence>
<dbReference type="Gene3D" id="1.10.10.10">
    <property type="entry name" value="Winged helix-like DNA-binding domain superfamily/Winged helix DNA-binding domain"/>
    <property type="match status" value="1"/>
</dbReference>
<protein>
    <submittedName>
        <fullName evidence="6">LysR family transcriptional regulator</fullName>
    </submittedName>
</protein>
<dbReference type="SUPFAM" id="SSF53850">
    <property type="entry name" value="Periplasmic binding protein-like II"/>
    <property type="match status" value="1"/>
</dbReference>
<dbReference type="PANTHER" id="PTHR30579:SF7">
    <property type="entry name" value="HTH-TYPE TRANSCRIPTIONAL REGULATOR LRHA-RELATED"/>
    <property type="match status" value="1"/>
</dbReference>
<dbReference type="KEGG" id="nao:Y958_20175"/>
<evidence type="ECO:0000256" key="4">
    <source>
        <dbReference type="ARBA" id="ARBA00023163"/>
    </source>
</evidence>
<name>A0A248JYJ6_9PROT</name>
<dbReference type="InterPro" id="IPR036390">
    <property type="entry name" value="WH_DNA-bd_sf"/>
</dbReference>
<dbReference type="Proteomes" id="UP000197153">
    <property type="component" value="Chromosome 2"/>
</dbReference>
<dbReference type="PANTHER" id="PTHR30579">
    <property type="entry name" value="TRANSCRIPTIONAL REGULATOR"/>
    <property type="match status" value="1"/>
</dbReference>
<dbReference type="FunFam" id="1.10.10.10:FF:000001">
    <property type="entry name" value="LysR family transcriptional regulator"/>
    <property type="match status" value="1"/>
</dbReference>
<dbReference type="EMBL" id="CP022111">
    <property type="protein sequence ID" value="ASG23639.1"/>
    <property type="molecule type" value="Genomic_DNA"/>
</dbReference>
<dbReference type="PROSITE" id="PS50931">
    <property type="entry name" value="HTH_LYSR"/>
    <property type="match status" value="1"/>
</dbReference>
<dbReference type="GO" id="GO:0003700">
    <property type="term" value="F:DNA-binding transcription factor activity"/>
    <property type="evidence" value="ECO:0007669"/>
    <property type="project" value="InterPro"/>
</dbReference>
<dbReference type="InterPro" id="IPR000847">
    <property type="entry name" value="LysR_HTH_N"/>
</dbReference>
<dbReference type="Gene3D" id="3.40.190.10">
    <property type="entry name" value="Periplasmic binding protein-like II"/>
    <property type="match status" value="2"/>
</dbReference>
<dbReference type="GO" id="GO:0003677">
    <property type="term" value="F:DNA binding"/>
    <property type="evidence" value="ECO:0007669"/>
    <property type="project" value="UniProtKB-KW"/>
</dbReference>
<sequence>MTTTATAASFRPLDLDAVHAFVLVATLRSFTRAAEALGTTQSAISLKLKRLEDRLGQRLLERTPRQVRLSSQGAAFLEPARRLLAAHDQALAGLEEAPHRLVIGISDHVAGRDLPGLLARLQGRDPTLVMEVRIAASRDLGGLLERGELDAAILRLEPPLDGRPAELTAEAGEPLFIDPLCWFAAPGWEPPPAAPLPIATLSAPCGVRGHAVRALDAAGIPWTEVFVGGGVAAVGAAVLAGLGVAALAPRAAPLGAVEVGGRFGLPPLPSAPVVLRSTVSDRRSRAALATLVAAFRAAG</sequence>
<dbReference type="InterPro" id="IPR036388">
    <property type="entry name" value="WH-like_DNA-bd_sf"/>
</dbReference>
<evidence type="ECO:0000256" key="2">
    <source>
        <dbReference type="ARBA" id="ARBA00023015"/>
    </source>
</evidence>
<comment type="similarity">
    <text evidence="1">Belongs to the LysR transcriptional regulatory family.</text>
</comment>
<keyword evidence="4" id="KW-0804">Transcription</keyword>
<dbReference type="AlphaFoldDB" id="A0A248JYJ6"/>
<organism evidence="6 7">
    <name type="scientific">Nitrospirillum viridazoti CBAmc</name>
    <dbReference type="NCBI Taxonomy" id="1441467"/>
    <lineage>
        <taxon>Bacteria</taxon>
        <taxon>Pseudomonadati</taxon>
        <taxon>Pseudomonadota</taxon>
        <taxon>Alphaproteobacteria</taxon>
        <taxon>Rhodospirillales</taxon>
        <taxon>Azospirillaceae</taxon>
        <taxon>Nitrospirillum</taxon>
        <taxon>Nitrospirillum viridazoti</taxon>
    </lineage>
</organism>
<keyword evidence="7" id="KW-1185">Reference proteome</keyword>
<proteinExistence type="inferred from homology"/>
<feature type="domain" description="HTH lysR-type" evidence="5">
    <location>
        <begin position="13"/>
        <end position="70"/>
    </location>
</feature>
<evidence type="ECO:0000313" key="7">
    <source>
        <dbReference type="Proteomes" id="UP000197153"/>
    </source>
</evidence>
<dbReference type="RefSeq" id="WP_088874123.1">
    <property type="nucleotide sequence ID" value="NZ_CP022111.1"/>
</dbReference>
<evidence type="ECO:0000259" key="5">
    <source>
        <dbReference type="PROSITE" id="PS50931"/>
    </source>
</evidence>
<dbReference type="PRINTS" id="PR00039">
    <property type="entry name" value="HTHLYSR"/>
</dbReference>
<evidence type="ECO:0000313" key="6">
    <source>
        <dbReference type="EMBL" id="ASG23639.1"/>
    </source>
</evidence>
<keyword evidence="3" id="KW-0238">DNA-binding</keyword>
<evidence type="ECO:0000256" key="3">
    <source>
        <dbReference type="ARBA" id="ARBA00023125"/>
    </source>
</evidence>